<protein>
    <submittedName>
        <fullName evidence="2">Uncharacterized protein</fullName>
    </submittedName>
</protein>
<keyword evidence="1" id="KW-0732">Signal</keyword>
<evidence type="ECO:0000313" key="2">
    <source>
        <dbReference type="EMBL" id="SFG31385.1"/>
    </source>
</evidence>
<accession>A0A1I2QS05</accession>
<evidence type="ECO:0000256" key="1">
    <source>
        <dbReference type="SAM" id="SignalP"/>
    </source>
</evidence>
<organism evidence="2 3">
    <name type="scientific">Neptunomonas qingdaonensis</name>
    <dbReference type="NCBI Taxonomy" id="1045558"/>
    <lineage>
        <taxon>Bacteria</taxon>
        <taxon>Pseudomonadati</taxon>
        <taxon>Pseudomonadota</taxon>
        <taxon>Gammaproteobacteria</taxon>
        <taxon>Oceanospirillales</taxon>
        <taxon>Oceanospirillaceae</taxon>
        <taxon>Neptunomonas</taxon>
    </lineage>
</organism>
<dbReference type="AlphaFoldDB" id="A0A1I2QS05"/>
<name>A0A1I2QS05_9GAMM</name>
<gene>
    <name evidence="2" type="ORF">SAMN05216175_105126</name>
</gene>
<evidence type="ECO:0000313" key="3">
    <source>
        <dbReference type="Proteomes" id="UP000198623"/>
    </source>
</evidence>
<dbReference type="RefSeq" id="WP_090727125.1">
    <property type="nucleotide sequence ID" value="NZ_FOOU01000005.1"/>
</dbReference>
<dbReference type="Proteomes" id="UP000198623">
    <property type="component" value="Unassembled WGS sequence"/>
</dbReference>
<reference evidence="3" key="1">
    <citation type="submission" date="2016-10" db="EMBL/GenBank/DDBJ databases">
        <authorList>
            <person name="Varghese N."/>
            <person name="Submissions S."/>
        </authorList>
    </citation>
    <scope>NUCLEOTIDE SEQUENCE [LARGE SCALE GENOMIC DNA]</scope>
    <source>
        <strain evidence="3">CGMCC 1.10971</strain>
    </source>
</reference>
<sequence>MRFLPQHLMSLAVASLITSLPFTGQAVAGASYKGPESVPVFHPLCLKELKDQEDDGGALDMAVCSEKYKDIVVKKTPDGGYYAKRPVDATGQTQGYVVYKPVGTLDKAMELLLVHDKGDQQGTKASVYVIGRLPHLNPDSRDFITSLGEGGVGCNGGIQSARLVSEAILEVDINVNPATLMALDKLNKKTPALSKTVAVSSLSLKPKNTLDDRPTTCIGTVTKTYDLLNNGESYAWVHFIKENTRVALDPYQQCFDDLVADFVKPPQTINMQDFEIFSRLFSSECSK</sequence>
<proteinExistence type="predicted"/>
<dbReference type="STRING" id="1045558.SAMN05216175_105126"/>
<feature type="chain" id="PRO_5011504219" evidence="1">
    <location>
        <begin position="29"/>
        <end position="287"/>
    </location>
</feature>
<feature type="signal peptide" evidence="1">
    <location>
        <begin position="1"/>
        <end position="28"/>
    </location>
</feature>
<dbReference type="EMBL" id="FOOU01000005">
    <property type="protein sequence ID" value="SFG31385.1"/>
    <property type="molecule type" value="Genomic_DNA"/>
</dbReference>
<dbReference type="OrthoDB" id="6115204at2"/>
<keyword evidence="3" id="KW-1185">Reference proteome</keyword>